<evidence type="ECO:0000313" key="2">
    <source>
        <dbReference type="EMBL" id="CAG8487628.1"/>
    </source>
</evidence>
<dbReference type="SUPFAM" id="SSF81383">
    <property type="entry name" value="F-box domain"/>
    <property type="match status" value="1"/>
</dbReference>
<dbReference type="Pfam" id="PF00646">
    <property type="entry name" value="F-box"/>
    <property type="match status" value="1"/>
</dbReference>
<proteinExistence type="predicted"/>
<feature type="domain" description="F-box" evidence="1">
    <location>
        <begin position="3"/>
        <end position="34"/>
    </location>
</feature>
<keyword evidence="3" id="KW-1185">Reference proteome</keyword>
<protein>
    <submittedName>
        <fullName evidence="2">8971_t:CDS:1</fullName>
    </submittedName>
</protein>
<dbReference type="Proteomes" id="UP000789706">
    <property type="component" value="Unassembled WGS sequence"/>
</dbReference>
<evidence type="ECO:0000259" key="1">
    <source>
        <dbReference type="Pfam" id="PF00646"/>
    </source>
</evidence>
<dbReference type="InterPro" id="IPR001810">
    <property type="entry name" value="F-box_dom"/>
</dbReference>
<comment type="caution">
    <text evidence="2">The sequence shown here is derived from an EMBL/GenBank/DDBJ whole genome shotgun (WGS) entry which is preliminary data.</text>
</comment>
<name>A0A9N8WHQ3_9GLOM</name>
<dbReference type="EMBL" id="CAJVPK010000278">
    <property type="protein sequence ID" value="CAG8487628.1"/>
    <property type="molecule type" value="Genomic_DNA"/>
</dbReference>
<reference evidence="2" key="1">
    <citation type="submission" date="2021-06" db="EMBL/GenBank/DDBJ databases">
        <authorList>
            <person name="Kallberg Y."/>
            <person name="Tangrot J."/>
            <person name="Rosling A."/>
        </authorList>
    </citation>
    <scope>NUCLEOTIDE SEQUENCE</scope>
    <source>
        <strain evidence="2">AZ414A</strain>
    </source>
</reference>
<gene>
    <name evidence="2" type="ORF">DEBURN_LOCUS3999</name>
</gene>
<evidence type="ECO:0000313" key="3">
    <source>
        <dbReference type="Proteomes" id="UP000789706"/>
    </source>
</evidence>
<dbReference type="AlphaFoldDB" id="A0A9N8WHQ3"/>
<accession>A0A9N8WHQ3</accession>
<dbReference type="InterPro" id="IPR036047">
    <property type="entry name" value="F-box-like_dom_sf"/>
</dbReference>
<organism evidence="2 3">
    <name type="scientific">Diversispora eburnea</name>
    <dbReference type="NCBI Taxonomy" id="1213867"/>
    <lineage>
        <taxon>Eukaryota</taxon>
        <taxon>Fungi</taxon>
        <taxon>Fungi incertae sedis</taxon>
        <taxon>Mucoromycota</taxon>
        <taxon>Glomeromycotina</taxon>
        <taxon>Glomeromycetes</taxon>
        <taxon>Diversisporales</taxon>
        <taxon>Diversisporaceae</taxon>
        <taxon>Diversispora</taxon>
    </lineage>
</organism>
<sequence>MKFLQLPEFLEEVFKYLDNKSLYKCLFVNRFWSQNVVGIFWRNPFRNYSHFTEENGINSNYDFENNIFREIWKMLMIQCSPFKSIAMISLDHRGFNELINNPDDLFISTITTNKLFERLDLFHSYCIPSEIINRFTQISTQFTKLRVTTTTTNLDKDKNKNSGMDLLLSLQKNLKNVAIINCSNLSKILQILNDKHSSSLIDLTIEEKEFDSTPVFSSHILDKLLYTSYKHLVILDLEIHSPHIKQFIKLIENTNNNLVHLRLFWYYHKDPENLMNLTLTITQYCTKLTLLIFKLSKETIHLLPTIFESLNLLIDVTFYNASNDSTYVYDLETILPECGMILPLTLKYLGLSLTWTISSQGLERFFKNAEKVNIKDLYLEIDCLNEEDLNKEEFLDIFDHYVNKGVGTFKQVRVGMKPENYFAHDIKIDDTHRIKRAPPCDYCENEFSLEIEGNSGTSRIYRF</sequence>
<dbReference type="OrthoDB" id="2390699at2759"/>